<name>A0A266LQV9_PSEFR</name>
<feature type="transmembrane region" description="Helical" evidence="2">
    <location>
        <begin position="94"/>
        <end position="115"/>
    </location>
</feature>
<proteinExistence type="predicted"/>
<sequence>MPKFFYTDCVITDLKQIDFRRDEFSARINGRTAKRLAMSNEIYYSLFDADRSAKSRVWFYAPGFKKALVIAAVQPADQQHNVLRNRSLNSPYKMLFRTLLVGLFAWFATWALMAVPVLSWYGANAQKGVPLLQTLSIQIGAGVAALCFAYWLWVRAKMDKLDKWQSGDLGPYTQAIKTSAEPALPSKPATVTQTPAELVE</sequence>
<reference evidence="3 4" key="1">
    <citation type="submission" date="2017-08" db="EMBL/GenBank/DDBJ databases">
        <title>Genomic and metabolic characterisation of spoilage-associated Pseudomonas species.</title>
        <authorList>
            <person name="Stanborough T."/>
            <person name="Fegan N."/>
            <person name="Powell S.M."/>
            <person name="Singh T."/>
            <person name="Tamplin M.L."/>
            <person name="Chandry P.S."/>
        </authorList>
    </citation>
    <scope>NUCLEOTIDE SEQUENCE [LARGE SCALE GENOMIC DNA]</scope>
    <source>
        <strain evidence="3 4">F1820</strain>
    </source>
</reference>
<dbReference type="EMBL" id="NQKL01000015">
    <property type="protein sequence ID" value="OZY40478.1"/>
    <property type="molecule type" value="Genomic_DNA"/>
</dbReference>
<comment type="caution">
    <text evidence="3">The sequence shown here is derived from an EMBL/GenBank/DDBJ whole genome shotgun (WGS) entry which is preliminary data.</text>
</comment>
<evidence type="ECO:0000256" key="2">
    <source>
        <dbReference type="SAM" id="Phobius"/>
    </source>
</evidence>
<feature type="transmembrane region" description="Helical" evidence="2">
    <location>
        <begin position="135"/>
        <end position="154"/>
    </location>
</feature>
<keyword evidence="2" id="KW-1133">Transmembrane helix</keyword>
<feature type="compositionally biased region" description="Polar residues" evidence="1">
    <location>
        <begin position="189"/>
        <end position="200"/>
    </location>
</feature>
<accession>A0A266LQV9</accession>
<dbReference type="Proteomes" id="UP000216113">
    <property type="component" value="Unassembled WGS sequence"/>
</dbReference>
<evidence type="ECO:0000313" key="4">
    <source>
        <dbReference type="Proteomes" id="UP000216113"/>
    </source>
</evidence>
<keyword evidence="2" id="KW-0472">Membrane</keyword>
<protein>
    <submittedName>
        <fullName evidence="3">Uncharacterized protein</fullName>
    </submittedName>
</protein>
<gene>
    <name evidence="3" type="ORF">CJF43_17965</name>
</gene>
<evidence type="ECO:0000256" key="1">
    <source>
        <dbReference type="SAM" id="MobiDB-lite"/>
    </source>
</evidence>
<keyword evidence="2" id="KW-0812">Transmembrane</keyword>
<evidence type="ECO:0000313" key="3">
    <source>
        <dbReference type="EMBL" id="OZY40478.1"/>
    </source>
</evidence>
<dbReference type="AlphaFoldDB" id="A0A266LQV9"/>
<feature type="region of interest" description="Disordered" evidence="1">
    <location>
        <begin position="180"/>
        <end position="200"/>
    </location>
</feature>
<dbReference type="RefSeq" id="WP_095030341.1">
    <property type="nucleotide sequence ID" value="NZ_NQKL01000015.1"/>
</dbReference>
<organism evidence="3 4">
    <name type="scientific">Pseudomonas fragi</name>
    <dbReference type="NCBI Taxonomy" id="296"/>
    <lineage>
        <taxon>Bacteria</taxon>
        <taxon>Pseudomonadati</taxon>
        <taxon>Pseudomonadota</taxon>
        <taxon>Gammaproteobacteria</taxon>
        <taxon>Pseudomonadales</taxon>
        <taxon>Pseudomonadaceae</taxon>
        <taxon>Pseudomonas</taxon>
    </lineage>
</organism>